<dbReference type="Proteomes" id="UP000076722">
    <property type="component" value="Unassembled WGS sequence"/>
</dbReference>
<feature type="domain" description="Zn(2)-C6 fungal-type" evidence="2">
    <location>
        <begin position="69"/>
        <end position="101"/>
    </location>
</feature>
<organism evidence="3 4">
    <name type="scientific">Sistotremastrum niveocremeum HHB9708</name>
    <dbReference type="NCBI Taxonomy" id="1314777"/>
    <lineage>
        <taxon>Eukaryota</taxon>
        <taxon>Fungi</taxon>
        <taxon>Dikarya</taxon>
        <taxon>Basidiomycota</taxon>
        <taxon>Agaricomycotina</taxon>
        <taxon>Agaricomycetes</taxon>
        <taxon>Sistotremastrales</taxon>
        <taxon>Sistotremastraceae</taxon>
        <taxon>Sertulicium</taxon>
        <taxon>Sertulicium niveocremeum</taxon>
    </lineage>
</organism>
<feature type="region of interest" description="Disordered" evidence="1">
    <location>
        <begin position="1"/>
        <end position="66"/>
    </location>
</feature>
<dbReference type="GO" id="GO:0000981">
    <property type="term" value="F:DNA-binding transcription factor activity, RNA polymerase II-specific"/>
    <property type="evidence" value="ECO:0007669"/>
    <property type="project" value="InterPro"/>
</dbReference>
<dbReference type="GO" id="GO:0005634">
    <property type="term" value="C:nucleus"/>
    <property type="evidence" value="ECO:0007669"/>
    <property type="project" value="TreeGrafter"/>
</dbReference>
<feature type="compositionally biased region" description="Basic and acidic residues" evidence="1">
    <location>
        <begin position="413"/>
        <end position="423"/>
    </location>
</feature>
<dbReference type="PANTHER" id="PTHR31986:SF7">
    <property type="entry name" value="REGULATOR OF DRUG SENSITIVITY 2"/>
    <property type="match status" value="1"/>
</dbReference>
<feature type="domain" description="Zn(2)-C6 fungal-type" evidence="2">
    <location>
        <begin position="193"/>
        <end position="222"/>
    </location>
</feature>
<feature type="domain" description="Zn(2)-C6 fungal-type" evidence="2">
    <location>
        <begin position="102"/>
        <end position="129"/>
    </location>
</feature>
<evidence type="ECO:0000313" key="4">
    <source>
        <dbReference type="Proteomes" id="UP000076722"/>
    </source>
</evidence>
<dbReference type="InterPro" id="IPR001138">
    <property type="entry name" value="Zn2Cys6_DnaBD"/>
</dbReference>
<dbReference type="Gene3D" id="4.10.240.10">
    <property type="entry name" value="Zn(2)-C6 fungal-type DNA-binding domain"/>
    <property type="match status" value="4"/>
</dbReference>
<feature type="compositionally biased region" description="Pro residues" evidence="1">
    <location>
        <begin position="24"/>
        <end position="48"/>
    </location>
</feature>
<dbReference type="PROSITE" id="PS50048">
    <property type="entry name" value="ZN2_CY6_FUNGAL_2"/>
    <property type="match status" value="5"/>
</dbReference>
<dbReference type="SUPFAM" id="SSF57701">
    <property type="entry name" value="Zn2/Cys6 DNA-binding domain"/>
    <property type="match status" value="4"/>
</dbReference>
<evidence type="ECO:0000313" key="3">
    <source>
        <dbReference type="EMBL" id="KZS94803.1"/>
    </source>
</evidence>
<dbReference type="PROSITE" id="PS00463">
    <property type="entry name" value="ZN2_CY6_FUNGAL_1"/>
    <property type="match status" value="1"/>
</dbReference>
<feature type="region of interest" description="Disordered" evidence="1">
    <location>
        <begin position="330"/>
        <end position="349"/>
    </location>
</feature>
<dbReference type="CDD" id="cd00067">
    <property type="entry name" value="GAL4"/>
    <property type="match status" value="3"/>
</dbReference>
<feature type="region of interest" description="Disordered" evidence="1">
    <location>
        <begin position="366"/>
        <end position="423"/>
    </location>
</feature>
<dbReference type="AlphaFoldDB" id="A0A164W7L1"/>
<feature type="compositionally biased region" description="Basic and acidic residues" evidence="1">
    <location>
        <begin position="339"/>
        <end position="349"/>
    </location>
</feature>
<dbReference type="Pfam" id="PF00172">
    <property type="entry name" value="Zn_clus"/>
    <property type="match status" value="4"/>
</dbReference>
<feature type="compositionally biased region" description="Polar residues" evidence="1">
    <location>
        <begin position="400"/>
        <end position="411"/>
    </location>
</feature>
<keyword evidence="4" id="KW-1185">Reference proteome</keyword>
<dbReference type="OrthoDB" id="2123952at2759"/>
<proteinExistence type="predicted"/>
<protein>
    <recommendedName>
        <fullName evidence="2">Zn(2)-C6 fungal-type domain-containing protein</fullName>
    </recommendedName>
</protein>
<dbReference type="GO" id="GO:0000977">
    <property type="term" value="F:RNA polymerase II transcription regulatory region sequence-specific DNA binding"/>
    <property type="evidence" value="ECO:0007669"/>
    <property type="project" value="TreeGrafter"/>
</dbReference>
<evidence type="ECO:0000256" key="1">
    <source>
        <dbReference type="SAM" id="MobiDB-lite"/>
    </source>
</evidence>
<reference evidence="3 4" key="1">
    <citation type="journal article" date="2016" name="Mol. Biol. Evol.">
        <title>Comparative Genomics of Early-Diverging Mushroom-Forming Fungi Provides Insights into the Origins of Lignocellulose Decay Capabilities.</title>
        <authorList>
            <person name="Nagy L.G."/>
            <person name="Riley R."/>
            <person name="Tritt A."/>
            <person name="Adam C."/>
            <person name="Daum C."/>
            <person name="Floudas D."/>
            <person name="Sun H."/>
            <person name="Yadav J.S."/>
            <person name="Pangilinan J."/>
            <person name="Larsson K.H."/>
            <person name="Matsuura K."/>
            <person name="Barry K."/>
            <person name="Labutti K."/>
            <person name="Kuo R."/>
            <person name="Ohm R.A."/>
            <person name="Bhattacharya S.S."/>
            <person name="Shirouzu T."/>
            <person name="Yoshinaga Y."/>
            <person name="Martin F.M."/>
            <person name="Grigoriev I.V."/>
            <person name="Hibbett D.S."/>
        </authorList>
    </citation>
    <scope>NUCLEOTIDE SEQUENCE [LARGE SCALE GENOMIC DNA]</scope>
    <source>
        <strain evidence="3 4">HHB9708</strain>
    </source>
</reference>
<dbReference type="InterPro" id="IPR053045">
    <property type="entry name" value="Zinc_cluster_trans_reg"/>
</dbReference>
<gene>
    <name evidence="3" type="ORF">SISNIDRAFT_452928</name>
</gene>
<name>A0A164W7L1_9AGAM</name>
<evidence type="ECO:0000259" key="2">
    <source>
        <dbReference type="PROSITE" id="PS50048"/>
    </source>
</evidence>
<sequence length="423" mass="47149">MPPTGHPLPPFLPPPYMDPSLAHHPPPPGYPPYPVYDPALAPPPPLPIPVDRHPEPQSSQGSNKKALRACSNCRKDKTKCDGGRPCGGCRKKSFKAHECVDGCIQCRRDRVRCLGGKPCTGCAEKGVPCIDDPENERRSGPALNRATNVIDFSHSQPGDEGEMIPYSHALHSMPQVIHPPRNRTNPADRAKLACQACRRDNKKCENTRPCSRCVNRNEQCIHVTRSSNAKRLKLRCKCCRRDNKKCEEARPCSHCSAIGEMCEDAPRKGRGAGTRVKMACAGCRRDKTQCDEGRPCQGCIRKSIACIERTCKTCTEEGKECDSCRSKRRRSVGEEGDMPDDRHEDEKHHQAEMEYHRQAQMHLIPPNALPLPPNHHGHHHPHPGYPMHSEENNAFYFSPGSPTSPQRNVSSVRFEDNGDDSSK</sequence>
<dbReference type="PANTHER" id="PTHR31986">
    <property type="entry name" value="REGULATOR OF DRUG SENSITIVITY 2"/>
    <property type="match status" value="1"/>
</dbReference>
<accession>A0A164W7L1</accession>
<dbReference type="SMART" id="SM00066">
    <property type="entry name" value="GAL4"/>
    <property type="match status" value="5"/>
</dbReference>
<feature type="domain" description="Zn(2)-C6 fungal-type" evidence="2">
    <location>
        <begin position="279"/>
        <end position="308"/>
    </location>
</feature>
<dbReference type="STRING" id="1314777.A0A164W7L1"/>
<dbReference type="GO" id="GO:0008270">
    <property type="term" value="F:zinc ion binding"/>
    <property type="evidence" value="ECO:0007669"/>
    <property type="project" value="InterPro"/>
</dbReference>
<dbReference type="EMBL" id="KV419403">
    <property type="protein sequence ID" value="KZS94803.1"/>
    <property type="molecule type" value="Genomic_DNA"/>
</dbReference>
<feature type="compositionally biased region" description="Pro residues" evidence="1">
    <location>
        <begin position="1"/>
        <end position="17"/>
    </location>
</feature>
<feature type="domain" description="Zn(2)-C6 fungal-type" evidence="2">
    <location>
        <begin position="235"/>
        <end position="262"/>
    </location>
</feature>
<dbReference type="InterPro" id="IPR036864">
    <property type="entry name" value="Zn2-C6_fun-type_DNA-bd_sf"/>
</dbReference>